<dbReference type="Proteomes" id="UP000585474">
    <property type="component" value="Unassembled WGS sequence"/>
</dbReference>
<dbReference type="AlphaFoldDB" id="A0A7J0EX64"/>
<evidence type="ECO:0000313" key="2">
    <source>
        <dbReference type="EMBL" id="GFY91071.1"/>
    </source>
</evidence>
<keyword evidence="3" id="KW-1185">Reference proteome</keyword>
<comment type="caution">
    <text evidence="2">The sequence shown here is derived from an EMBL/GenBank/DDBJ whole genome shotgun (WGS) entry which is preliminary data.</text>
</comment>
<organism evidence="2 3">
    <name type="scientific">Actinidia rufa</name>
    <dbReference type="NCBI Taxonomy" id="165716"/>
    <lineage>
        <taxon>Eukaryota</taxon>
        <taxon>Viridiplantae</taxon>
        <taxon>Streptophyta</taxon>
        <taxon>Embryophyta</taxon>
        <taxon>Tracheophyta</taxon>
        <taxon>Spermatophyta</taxon>
        <taxon>Magnoliopsida</taxon>
        <taxon>eudicotyledons</taxon>
        <taxon>Gunneridae</taxon>
        <taxon>Pentapetalae</taxon>
        <taxon>asterids</taxon>
        <taxon>Ericales</taxon>
        <taxon>Actinidiaceae</taxon>
        <taxon>Actinidia</taxon>
    </lineage>
</organism>
<feature type="compositionally biased region" description="Basic and acidic residues" evidence="1">
    <location>
        <begin position="247"/>
        <end position="262"/>
    </location>
</feature>
<accession>A0A7J0EX64</accession>
<protein>
    <submittedName>
        <fullName evidence="2">Uncharacterized protein</fullName>
    </submittedName>
</protein>
<evidence type="ECO:0000313" key="3">
    <source>
        <dbReference type="Proteomes" id="UP000585474"/>
    </source>
</evidence>
<proteinExistence type="predicted"/>
<gene>
    <name evidence="2" type="ORF">Acr_07g0012670</name>
</gene>
<sequence>MEGSPALDTNPLAAIHPSVEEKANIMTLKELNAFRETYSFPSRMRASYISRRGTRRLCSEDTPAMSRGGRVSSSLFRATNGSFLKDHLGRAPQEFRRHRGFQIDREDRALLSTSAIGIEVIPQLFISPGSMASGTTDEGRPGGEVPSSSGDVELRRILPHIPDQTLLRWSGRKVLDPILNHFMNASSSSSNPTLESYSDLSLPVELKSDEAWKVSECKFGDSYSRQRVVIGEKRSRESLASSPSKKGKVDDGSKGKGVDREPKGKKKATSLSKALTTPATASSHPGKGTSANLSTVLGPTASILGSLSMAEKLLRG</sequence>
<evidence type="ECO:0000256" key="1">
    <source>
        <dbReference type="SAM" id="MobiDB-lite"/>
    </source>
</evidence>
<feature type="compositionally biased region" description="Polar residues" evidence="1">
    <location>
        <begin position="269"/>
        <end position="295"/>
    </location>
</feature>
<name>A0A7J0EX64_9ERIC</name>
<dbReference type="EMBL" id="BJWL01000007">
    <property type="protein sequence ID" value="GFY91071.1"/>
    <property type="molecule type" value="Genomic_DNA"/>
</dbReference>
<feature type="region of interest" description="Disordered" evidence="1">
    <location>
        <begin position="233"/>
        <end position="295"/>
    </location>
</feature>
<feature type="region of interest" description="Disordered" evidence="1">
    <location>
        <begin position="129"/>
        <end position="150"/>
    </location>
</feature>
<reference evidence="2 3" key="1">
    <citation type="submission" date="2019-07" db="EMBL/GenBank/DDBJ databases">
        <title>De Novo Assembly of kiwifruit Actinidia rufa.</title>
        <authorList>
            <person name="Sugita-Konishi S."/>
            <person name="Sato K."/>
            <person name="Mori E."/>
            <person name="Abe Y."/>
            <person name="Kisaki G."/>
            <person name="Hamano K."/>
            <person name="Suezawa K."/>
            <person name="Otani M."/>
            <person name="Fukuda T."/>
            <person name="Manabe T."/>
            <person name="Gomi K."/>
            <person name="Tabuchi M."/>
            <person name="Akimitsu K."/>
            <person name="Kataoka I."/>
        </authorList>
    </citation>
    <scope>NUCLEOTIDE SEQUENCE [LARGE SCALE GENOMIC DNA]</scope>
    <source>
        <strain evidence="3">cv. Fuchu</strain>
    </source>
</reference>